<dbReference type="Proteomes" id="UP001230649">
    <property type="component" value="Unassembled WGS sequence"/>
</dbReference>
<evidence type="ECO:0000313" key="2">
    <source>
        <dbReference type="Proteomes" id="UP001230649"/>
    </source>
</evidence>
<evidence type="ECO:0000313" key="1">
    <source>
        <dbReference type="EMBL" id="KAJ9103617.1"/>
    </source>
</evidence>
<name>A0ACC2VXL4_9TREE</name>
<gene>
    <name evidence="1" type="ORF">QFC20_004773</name>
</gene>
<dbReference type="EMBL" id="JASBWS010000058">
    <property type="protein sequence ID" value="KAJ9103617.1"/>
    <property type="molecule type" value="Genomic_DNA"/>
</dbReference>
<organism evidence="1 2">
    <name type="scientific">Naganishia adeliensis</name>
    <dbReference type="NCBI Taxonomy" id="92952"/>
    <lineage>
        <taxon>Eukaryota</taxon>
        <taxon>Fungi</taxon>
        <taxon>Dikarya</taxon>
        <taxon>Basidiomycota</taxon>
        <taxon>Agaricomycotina</taxon>
        <taxon>Tremellomycetes</taxon>
        <taxon>Filobasidiales</taxon>
        <taxon>Filobasidiaceae</taxon>
        <taxon>Naganishia</taxon>
    </lineage>
</organism>
<protein>
    <submittedName>
        <fullName evidence="1">Uncharacterized protein</fullName>
    </submittedName>
</protein>
<keyword evidence="2" id="KW-1185">Reference proteome</keyword>
<proteinExistence type="predicted"/>
<reference evidence="1" key="1">
    <citation type="submission" date="2023-04" db="EMBL/GenBank/DDBJ databases">
        <title>Draft Genome sequencing of Naganishia species isolated from polar environments using Oxford Nanopore Technology.</title>
        <authorList>
            <person name="Leo P."/>
            <person name="Venkateswaran K."/>
        </authorList>
    </citation>
    <scope>NUCLEOTIDE SEQUENCE</scope>
    <source>
        <strain evidence="1">MNA-CCFEE 5262</strain>
    </source>
</reference>
<comment type="caution">
    <text evidence="1">The sequence shown here is derived from an EMBL/GenBank/DDBJ whole genome shotgun (WGS) entry which is preliminary data.</text>
</comment>
<sequence length="810" mass="87578">MAKQQLSQALYQLQITEKELHGTRVELDGVKEELKITKEEYNQRRDEHKQEVMAMRWQEMIALVVVGCGKTICKEVTRWFRRCSGAKLEHSEIAMGTPSTTQNSPPDPNGKDVPELAPPAPPIESLSTQQSPTVATAPKSRQEDNVANPCLGRDTPSLFAPPLPLTTDKTMTGSAWITRSEGYTVVKLQPTIITTHSPQAGNDASLHLSADRSPPFNGHSLPPRPQLSTADQFPSVVEVPLAQRAPLKATEVSAPPASDEPFSQDRNAEDRYQQQSDLAREREETDPPASVGPIARVRNAEAAKHGQSVQADETNVSTPPASAEVSVQERNVESGNSQSSPESYQRGPVDCVVEHEGEVPPASVESSTWVRNAEETSLRQPVVHQETKVLSPPASDELSTRGRNAEDTNRQQMSLVQKTASLTPPASGASKRNAEDKALHSQAVSKTKTSTPPASDENNRNAEDNTSQFPDRYLNREGETSPASVESSTWVRNAEKTSLYQPVPSDEPRLPVPPVSDVTPSGNRDAEETDSNGSHEPKQRKGGRRGSKSDGPLAKEGKRRRNEEWQAKRKQKGRAVDTETFLTDPALPPAVSPISFTHGPSSASGHTVSPSVASSHGTPLRNGSTIALASQQVLPPTKNDQANGHADFNISGSSPRGRSGHGAVNQAHRKEKKVAKKPERNGKQADTTATIDNEALKQKQAEEATKLSDADEEDQIVETGVIETTEDATEAHFTSPDAFGLSLEPSLSPATGPANNAQAASRPVAVANHSMTGRGLETSKFSKPTSSIQEPQKKNQGSMRRNKNPRSIDR</sequence>
<accession>A0ACC2VXL4</accession>